<evidence type="ECO:0000313" key="3">
    <source>
        <dbReference type="Proteomes" id="UP000013996"/>
    </source>
</evidence>
<gene>
    <name evidence="2" type="ORF">LEP1GSC202_3019</name>
</gene>
<comment type="caution">
    <text evidence="2">The sequence shown here is derived from an EMBL/GenBank/DDBJ whole genome shotgun (WGS) entry which is preliminary data.</text>
</comment>
<feature type="transmembrane region" description="Helical" evidence="1">
    <location>
        <begin position="17"/>
        <end position="37"/>
    </location>
</feature>
<dbReference type="Proteomes" id="UP000013996">
    <property type="component" value="Unassembled WGS sequence"/>
</dbReference>
<protein>
    <submittedName>
        <fullName evidence="2">Uncharacterized protein</fullName>
    </submittedName>
</protein>
<proteinExistence type="predicted"/>
<name>A0A5E8H9G8_9LEPT</name>
<keyword evidence="1" id="KW-0812">Transmembrane</keyword>
<dbReference type="EMBL" id="AOGX02000024">
    <property type="protein sequence ID" value="EOQ88101.1"/>
    <property type="molecule type" value="Genomic_DNA"/>
</dbReference>
<sequence length="171" mass="19914">MHPILKTGYFQNSFSTFFHWLFCISFCISFGNCGSSYPKTNQEERKQYLKAAGLPILVSIQPRHNKDKKELQLFIKTENLTNSNISKFQILFFASDTNRQLLIPDESKTPELICSIQRKIQPNSIYKCLVGPFVFSQLWNSIQVQSISFTTEDQVRHVIDEEDLNEVILWL</sequence>
<keyword evidence="1" id="KW-1133">Transmembrane helix</keyword>
<keyword evidence="1" id="KW-0472">Membrane</keyword>
<dbReference type="AlphaFoldDB" id="A0A5E8H9G8"/>
<evidence type="ECO:0000256" key="1">
    <source>
        <dbReference type="SAM" id="Phobius"/>
    </source>
</evidence>
<dbReference type="STRING" id="1249483.LEP1GSC202_3019"/>
<dbReference type="RefSeq" id="WP_015678124.1">
    <property type="nucleotide sequence ID" value="NZ_AOGX02000024.1"/>
</dbReference>
<accession>A0A5E8H9G8</accession>
<organism evidence="2 3">
    <name type="scientific">Leptospira yanagawae serovar Saopaulo str. Sao Paulo = ATCC 700523</name>
    <dbReference type="NCBI Taxonomy" id="1249483"/>
    <lineage>
        <taxon>Bacteria</taxon>
        <taxon>Pseudomonadati</taxon>
        <taxon>Spirochaetota</taxon>
        <taxon>Spirochaetia</taxon>
        <taxon>Leptospirales</taxon>
        <taxon>Leptospiraceae</taxon>
        <taxon>Leptospira</taxon>
    </lineage>
</organism>
<evidence type="ECO:0000313" key="2">
    <source>
        <dbReference type="EMBL" id="EOQ88101.1"/>
    </source>
</evidence>
<reference evidence="2 3" key="1">
    <citation type="submission" date="2013-04" db="EMBL/GenBank/DDBJ databases">
        <authorList>
            <person name="Harkins D.M."/>
            <person name="Durkin A.S."/>
            <person name="Brinkac L.M."/>
            <person name="Haft D.H."/>
            <person name="Selengut J.D."/>
            <person name="Sanka R."/>
            <person name="DePew J."/>
            <person name="Purushe J."/>
            <person name="Hartskeerl R.A."/>
            <person name="Ahmed A."/>
            <person name="van der Linden H."/>
            <person name="Goris M.G.A."/>
            <person name="Vinetz J.M."/>
            <person name="Sutton G.G."/>
            <person name="Nierman W.C."/>
            <person name="Fouts D.E."/>
        </authorList>
    </citation>
    <scope>NUCLEOTIDE SEQUENCE [LARGE SCALE GENOMIC DNA]</scope>
    <source>
        <strain evidence="2 3">Sao Paulo</strain>
    </source>
</reference>